<dbReference type="STRING" id="980251.GCA_001642875_02863"/>
<proteinExistence type="predicted"/>
<keyword evidence="1 3" id="KW-0560">Oxidoreductase</keyword>
<reference evidence="3 4" key="1">
    <citation type="submission" date="2019-08" db="EMBL/GenBank/DDBJ databases">
        <title>Deep-cultivation of Planctomycetes and their phenomic and genomic characterization uncovers novel biology.</title>
        <authorList>
            <person name="Wiegand S."/>
            <person name="Jogler M."/>
            <person name="Boedeker C."/>
            <person name="Pinto D."/>
            <person name="Vollmers J."/>
            <person name="Rivas-Marin E."/>
            <person name="Kohn T."/>
            <person name="Peeters S.H."/>
            <person name="Heuer A."/>
            <person name="Rast P."/>
            <person name="Oberbeckmann S."/>
            <person name="Bunk B."/>
            <person name="Jeske O."/>
            <person name="Meyerdierks A."/>
            <person name="Storesund J.E."/>
            <person name="Kallscheuer N."/>
            <person name="Luecker S."/>
            <person name="Lage O.M."/>
            <person name="Pohl T."/>
            <person name="Merkel B.J."/>
            <person name="Hornburger P."/>
            <person name="Mueller R.-W."/>
            <person name="Bruemmer F."/>
            <person name="Labrenz M."/>
            <person name="Spormann A.M."/>
            <person name="Op den Camp H."/>
            <person name="Overmann J."/>
            <person name="Amann R."/>
            <person name="Jetten M.S.M."/>
            <person name="Mascher T."/>
            <person name="Medema M.H."/>
            <person name="Devos D.P."/>
            <person name="Kaster A.-K."/>
            <person name="Ovreas L."/>
            <person name="Rohde M."/>
            <person name="Galperin M.Y."/>
            <person name="Jogler C."/>
        </authorList>
    </citation>
    <scope>NUCLEOTIDE SEQUENCE [LARGE SCALE GENOMIC DNA]</scope>
    <source>
        <strain evidence="3 4">FC18</strain>
    </source>
</reference>
<dbReference type="Proteomes" id="UP000322214">
    <property type="component" value="Chromosome"/>
</dbReference>
<dbReference type="AlphaFoldDB" id="A0A5B9P8P2"/>
<gene>
    <name evidence="3" type="primary">yhdN</name>
    <name evidence="3" type="ORF">MFFC18_08370</name>
</gene>
<dbReference type="PANTHER" id="PTHR43364:SF4">
    <property type="entry name" value="NAD(P)-LINKED OXIDOREDUCTASE SUPERFAMILY PROTEIN"/>
    <property type="match status" value="1"/>
</dbReference>
<feature type="domain" description="NADP-dependent oxidoreductase" evidence="2">
    <location>
        <begin position="20"/>
        <end position="311"/>
    </location>
</feature>
<dbReference type="Gene3D" id="3.20.20.100">
    <property type="entry name" value="NADP-dependent oxidoreductase domain"/>
    <property type="match status" value="1"/>
</dbReference>
<dbReference type="InterPro" id="IPR020471">
    <property type="entry name" value="AKR"/>
</dbReference>
<protein>
    <submittedName>
        <fullName evidence="3">General stress protein 69</fullName>
        <ecNumber evidence="3">1.1.1.-</ecNumber>
    </submittedName>
</protein>
<keyword evidence="4" id="KW-1185">Reference proteome</keyword>
<accession>A0A5B9P8P2</accession>
<evidence type="ECO:0000259" key="2">
    <source>
        <dbReference type="Pfam" id="PF00248"/>
    </source>
</evidence>
<sequence length="312" mass="34979">MMSETKREIGKSGIFVSPVAMGCWPISGMTSLNVNDDDSRATVRAAIDSGINFLDSAFCYGADGKSEQLIGEVIADCRDDVVIATKGGIHWDSDIVRHNDASPDRIVKECEISLQRMNIETIDLYYLHSPDPNVPVEESATAFVKLLESGKIRSVGASNFKLDELKRFNEVCPISAVQNRYNMLQRGLEDEVIPWCLENNVSVMNYWPLMKGLLAGKIRRDFKFDPNDKRLSYEVFQGENFERAQLLLDKLDLIASKHDKTVAQVVVNWCMHRPGITSVLCGAKRPWQIEDTAGAMGWSLDEEQLKELSSVI</sequence>
<dbReference type="Pfam" id="PF00248">
    <property type="entry name" value="Aldo_ket_red"/>
    <property type="match status" value="1"/>
</dbReference>
<dbReference type="EMBL" id="CP042912">
    <property type="protein sequence ID" value="QEG20986.1"/>
    <property type="molecule type" value="Genomic_DNA"/>
</dbReference>
<dbReference type="InterPro" id="IPR036812">
    <property type="entry name" value="NAD(P)_OxRdtase_dom_sf"/>
</dbReference>
<dbReference type="GO" id="GO:0005829">
    <property type="term" value="C:cytosol"/>
    <property type="evidence" value="ECO:0007669"/>
    <property type="project" value="TreeGrafter"/>
</dbReference>
<dbReference type="InterPro" id="IPR023210">
    <property type="entry name" value="NADP_OxRdtase_dom"/>
</dbReference>
<name>A0A5B9P8P2_9BACT</name>
<evidence type="ECO:0000313" key="4">
    <source>
        <dbReference type="Proteomes" id="UP000322214"/>
    </source>
</evidence>
<dbReference type="PANTHER" id="PTHR43364">
    <property type="entry name" value="NADH-SPECIFIC METHYLGLYOXAL REDUCTASE-RELATED"/>
    <property type="match status" value="1"/>
</dbReference>
<organism evidence="3 4">
    <name type="scientific">Mariniblastus fucicola</name>
    <dbReference type="NCBI Taxonomy" id="980251"/>
    <lineage>
        <taxon>Bacteria</taxon>
        <taxon>Pseudomonadati</taxon>
        <taxon>Planctomycetota</taxon>
        <taxon>Planctomycetia</taxon>
        <taxon>Pirellulales</taxon>
        <taxon>Pirellulaceae</taxon>
        <taxon>Mariniblastus</taxon>
    </lineage>
</organism>
<evidence type="ECO:0000256" key="1">
    <source>
        <dbReference type="ARBA" id="ARBA00023002"/>
    </source>
</evidence>
<evidence type="ECO:0000313" key="3">
    <source>
        <dbReference type="EMBL" id="QEG20986.1"/>
    </source>
</evidence>
<dbReference type="KEGG" id="mff:MFFC18_08370"/>
<dbReference type="InterPro" id="IPR050523">
    <property type="entry name" value="AKR_Detox_Biosynth"/>
</dbReference>
<dbReference type="PROSITE" id="PS51257">
    <property type="entry name" value="PROKAR_LIPOPROTEIN"/>
    <property type="match status" value="1"/>
</dbReference>
<dbReference type="GO" id="GO:0016491">
    <property type="term" value="F:oxidoreductase activity"/>
    <property type="evidence" value="ECO:0007669"/>
    <property type="project" value="UniProtKB-KW"/>
</dbReference>
<dbReference type="CDD" id="cd19084">
    <property type="entry name" value="AKR_AKR11B1-like"/>
    <property type="match status" value="1"/>
</dbReference>
<dbReference type="SUPFAM" id="SSF51430">
    <property type="entry name" value="NAD(P)-linked oxidoreductase"/>
    <property type="match status" value="1"/>
</dbReference>
<dbReference type="PRINTS" id="PR00069">
    <property type="entry name" value="ALDKETRDTASE"/>
</dbReference>
<dbReference type="EC" id="1.1.1.-" evidence="3"/>